<protein>
    <recommendedName>
        <fullName evidence="2">Bacteriophage Gp15 protein</fullName>
    </recommendedName>
</protein>
<reference evidence="1" key="1">
    <citation type="journal article" date="2021" name="Proc. Natl. Acad. Sci. U.S.A.">
        <title>A Catalog of Tens of Thousands of Viruses from Human Metagenomes Reveals Hidden Associations with Chronic Diseases.</title>
        <authorList>
            <person name="Tisza M.J."/>
            <person name="Buck C.B."/>
        </authorList>
    </citation>
    <scope>NUCLEOTIDE SEQUENCE</scope>
    <source>
        <strain evidence="1">CtWDo30</strain>
    </source>
</reference>
<proteinExistence type="predicted"/>
<sequence>MINLLIDRLPDSLNVNGVEYPINTDFRAGIYYELLMQEEDEKAVVEGLKVYYGERIPEDLGAAIEQINWFRNCGRPEKKLTGAGAGNGKQAFSFSCDSDYVYAAFMAQYRIDLTEVEYMHWWKFMALFESLDKESRLMEIMGYRVAKLEGLSKEQRKFYRSMQQYFAIPKSEKEQELKNALDEVLMRGGDPDEVLKR</sequence>
<evidence type="ECO:0008006" key="2">
    <source>
        <dbReference type="Google" id="ProtNLM"/>
    </source>
</evidence>
<evidence type="ECO:0000313" key="1">
    <source>
        <dbReference type="EMBL" id="DAD89701.1"/>
    </source>
</evidence>
<dbReference type="Pfam" id="PF06854">
    <property type="entry name" value="Phage_Gp15"/>
    <property type="match status" value="1"/>
</dbReference>
<dbReference type="InterPro" id="IPR009660">
    <property type="entry name" value="Phage_A500_Gp15"/>
</dbReference>
<dbReference type="EMBL" id="BK015068">
    <property type="protein sequence ID" value="DAD89701.1"/>
    <property type="molecule type" value="Genomic_DNA"/>
</dbReference>
<name>A0A8S5N4T2_9CAUD</name>
<accession>A0A8S5N4T2</accession>
<organism evidence="1">
    <name type="scientific">Siphoviridae sp. ctWDo30</name>
    <dbReference type="NCBI Taxonomy" id="2826360"/>
    <lineage>
        <taxon>Viruses</taxon>
        <taxon>Duplodnaviria</taxon>
        <taxon>Heunggongvirae</taxon>
        <taxon>Uroviricota</taxon>
        <taxon>Caudoviricetes</taxon>
    </lineage>
</organism>